<dbReference type="Gene3D" id="6.10.250.2270">
    <property type="match status" value="1"/>
</dbReference>
<dbReference type="InterPro" id="IPR014722">
    <property type="entry name" value="Rib_uL2_dom2"/>
</dbReference>
<gene>
    <name evidence="5" type="ORF">SCAR479_09921</name>
</gene>
<keyword evidence="3" id="KW-0687">Ribonucleoprotein</keyword>
<sequence length="223" mass="25131">MMDPHWQPVCASPSEPGIVGSASAKVREFFGVALIVFKPHAPKLDIFERQPGLVRILRSQRTYNTRQSPGINTATDTMGEASIIASNWRNVEVGRVVLLQEGTFTGRLAAIVEIIDHKRVLVDGPSSDPKLVVPRQALRLSDVLLAPFVVEKLPRAARTGTLKKAWEKAEIDAKWKESSWAKAKDQKEKRRNLTDFERFKVLRLKKQRRFEQRKALAKVKASA</sequence>
<proteinExistence type="inferred from homology"/>
<feature type="domain" description="Large ribosomal subunit protein eL14" evidence="4">
    <location>
        <begin position="134"/>
        <end position="209"/>
    </location>
</feature>
<protein>
    <recommendedName>
        <fullName evidence="4">Large ribosomal subunit protein eL14 domain-containing protein</fullName>
    </recommendedName>
</protein>
<organism evidence="5 6">
    <name type="scientific">Seiridium cardinale</name>
    <dbReference type="NCBI Taxonomy" id="138064"/>
    <lineage>
        <taxon>Eukaryota</taxon>
        <taxon>Fungi</taxon>
        <taxon>Dikarya</taxon>
        <taxon>Ascomycota</taxon>
        <taxon>Pezizomycotina</taxon>
        <taxon>Sordariomycetes</taxon>
        <taxon>Xylariomycetidae</taxon>
        <taxon>Amphisphaeriales</taxon>
        <taxon>Sporocadaceae</taxon>
        <taxon>Seiridium</taxon>
    </lineage>
</organism>
<evidence type="ECO:0000256" key="2">
    <source>
        <dbReference type="ARBA" id="ARBA00022980"/>
    </source>
</evidence>
<evidence type="ECO:0000259" key="4">
    <source>
        <dbReference type="Pfam" id="PF01929"/>
    </source>
</evidence>
<accession>A0ABR2XHV4</accession>
<comment type="caution">
    <text evidence="5">The sequence shown here is derived from an EMBL/GenBank/DDBJ whole genome shotgun (WGS) entry which is preliminary data.</text>
</comment>
<dbReference type="InterPro" id="IPR002784">
    <property type="entry name" value="Ribosomal_eL14_dom"/>
</dbReference>
<dbReference type="PANTHER" id="PTHR11127">
    <property type="entry name" value="60S RIBOSOMAL PROTEIN L14"/>
    <property type="match status" value="1"/>
</dbReference>
<dbReference type="CDD" id="cd23702">
    <property type="entry name" value="eL14"/>
    <property type="match status" value="1"/>
</dbReference>
<evidence type="ECO:0000256" key="1">
    <source>
        <dbReference type="ARBA" id="ARBA00006592"/>
    </source>
</evidence>
<dbReference type="Gene3D" id="2.30.30.30">
    <property type="match status" value="1"/>
</dbReference>
<dbReference type="InterPro" id="IPR008991">
    <property type="entry name" value="Translation_prot_SH3-like_sf"/>
</dbReference>
<dbReference type="Pfam" id="PF01929">
    <property type="entry name" value="Ribosomal_L14e"/>
    <property type="match status" value="1"/>
</dbReference>
<dbReference type="Proteomes" id="UP001465668">
    <property type="component" value="Unassembled WGS sequence"/>
</dbReference>
<dbReference type="PANTHER" id="PTHR11127:SF2">
    <property type="entry name" value="LARGE RIBOSOMAL SUBUNIT PROTEIN EL14"/>
    <property type="match status" value="1"/>
</dbReference>
<dbReference type="InterPro" id="IPR039660">
    <property type="entry name" value="Ribosomal_eL14"/>
</dbReference>
<dbReference type="SUPFAM" id="SSF50104">
    <property type="entry name" value="Translation proteins SH3-like domain"/>
    <property type="match status" value="1"/>
</dbReference>
<comment type="similarity">
    <text evidence="1">Belongs to the eukaryotic ribosomal protein eL14 family.</text>
</comment>
<keyword evidence="6" id="KW-1185">Reference proteome</keyword>
<name>A0ABR2XHV4_9PEZI</name>
<evidence type="ECO:0000313" key="5">
    <source>
        <dbReference type="EMBL" id="KAK9773388.1"/>
    </source>
</evidence>
<dbReference type="EMBL" id="JARVKM010000051">
    <property type="protein sequence ID" value="KAK9773388.1"/>
    <property type="molecule type" value="Genomic_DNA"/>
</dbReference>
<evidence type="ECO:0000256" key="3">
    <source>
        <dbReference type="ARBA" id="ARBA00023274"/>
    </source>
</evidence>
<evidence type="ECO:0000313" key="6">
    <source>
        <dbReference type="Proteomes" id="UP001465668"/>
    </source>
</evidence>
<reference evidence="5 6" key="1">
    <citation type="submission" date="2024-02" db="EMBL/GenBank/DDBJ databases">
        <title>First draft genome assembly of two strains of Seiridium cardinale.</title>
        <authorList>
            <person name="Emiliani G."/>
            <person name="Scali E."/>
        </authorList>
    </citation>
    <scope>NUCLEOTIDE SEQUENCE [LARGE SCALE GENOMIC DNA]</scope>
    <source>
        <strain evidence="5 6">BM-138-000479</strain>
    </source>
</reference>
<keyword evidence="2" id="KW-0689">Ribosomal protein</keyword>